<dbReference type="EMBL" id="CM042038">
    <property type="protein sequence ID" value="KAI3731508.1"/>
    <property type="molecule type" value="Genomic_DNA"/>
</dbReference>
<organism evidence="1 2">
    <name type="scientific">Smallanthus sonchifolius</name>
    <dbReference type="NCBI Taxonomy" id="185202"/>
    <lineage>
        <taxon>Eukaryota</taxon>
        <taxon>Viridiplantae</taxon>
        <taxon>Streptophyta</taxon>
        <taxon>Embryophyta</taxon>
        <taxon>Tracheophyta</taxon>
        <taxon>Spermatophyta</taxon>
        <taxon>Magnoliopsida</taxon>
        <taxon>eudicotyledons</taxon>
        <taxon>Gunneridae</taxon>
        <taxon>Pentapetalae</taxon>
        <taxon>asterids</taxon>
        <taxon>campanulids</taxon>
        <taxon>Asterales</taxon>
        <taxon>Asteraceae</taxon>
        <taxon>Asteroideae</taxon>
        <taxon>Heliantheae alliance</taxon>
        <taxon>Millerieae</taxon>
        <taxon>Smallanthus</taxon>
    </lineage>
</organism>
<dbReference type="Proteomes" id="UP001056120">
    <property type="component" value="Linkage Group LG21"/>
</dbReference>
<keyword evidence="2" id="KW-1185">Reference proteome</keyword>
<proteinExistence type="predicted"/>
<evidence type="ECO:0000313" key="1">
    <source>
        <dbReference type="EMBL" id="KAI3731508.1"/>
    </source>
</evidence>
<reference evidence="2" key="1">
    <citation type="journal article" date="2022" name="Mol. Ecol. Resour.">
        <title>The genomes of chicory, endive, great burdock and yacon provide insights into Asteraceae palaeo-polyploidization history and plant inulin production.</title>
        <authorList>
            <person name="Fan W."/>
            <person name="Wang S."/>
            <person name="Wang H."/>
            <person name="Wang A."/>
            <person name="Jiang F."/>
            <person name="Liu H."/>
            <person name="Zhao H."/>
            <person name="Xu D."/>
            <person name="Zhang Y."/>
        </authorList>
    </citation>
    <scope>NUCLEOTIDE SEQUENCE [LARGE SCALE GENOMIC DNA]</scope>
    <source>
        <strain evidence="2">cv. Yunnan</strain>
    </source>
</reference>
<gene>
    <name evidence="1" type="ORF">L1987_62696</name>
</gene>
<sequence>MSASRSSYRQSRSSRPITEDQTADLIYKLQQLISDDQIHTSHSHHHKDSSAKVLEETCSYIRRLQREVEYLSQRLSELLQTMDANSPQAAIIRTLLMPP</sequence>
<name>A0ACB9CBC9_9ASTR</name>
<protein>
    <submittedName>
        <fullName evidence="1">Uncharacterized protein</fullName>
    </submittedName>
</protein>
<reference evidence="1 2" key="2">
    <citation type="journal article" date="2022" name="Mol. Ecol. Resour.">
        <title>The genomes of chicory, endive, great burdock and yacon provide insights into Asteraceae paleo-polyploidization history and plant inulin production.</title>
        <authorList>
            <person name="Fan W."/>
            <person name="Wang S."/>
            <person name="Wang H."/>
            <person name="Wang A."/>
            <person name="Jiang F."/>
            <person name="Liu H."/>
            <person name="Zhao H."/>
            <person name="Xu D."/>
            <person name="Zhang Y."/>
        </authorList>
    </citation>
    <scope>NUCLEOTIDE SEQUENCE [LARGE SCALE GENOMIC DNA]</scope>
    <source>
        <strain evidence="2">cv. Yunnan</strain>
        <tissue evidence="1">Leaves</tissue>
    </source>
</reference>
<comment type="caution">
    <text evidence="1">The sequence shown here is derived from an EMBL/GenBank/DDBJ whole genome shotgun (WGS) entry which is preliminary data.</text>
</comment>
<evidence type="ECO:0000313" key="2">
    <source>
        <dbReference type="Proteomes" id="UP001056120"/>
    </source>
</evidence>
<accession>A0ACB9CBC9</accession>